<dbReference type="AlphaFoldDB" id="A0A091D7Q5"/>
<dbReference type="Proteomes" id="UP000028990">
    <property type="component" value="Unassembled WGS sequence"/>
</dbReference>
<evidence type="ECO:0000256" key="1">
    <source>
        <dbReference type="SAM" id="MobiDB-lite"/>
    </source>
</evidence>
<feature type="region of interest" description="Disordered" evidence="1">
    <location>
        <begin position="46"/>
        <end position="69"/>
    </location>
</feature>
<protein>
    <submittedName>
        <fullName evidence="2">Uncharacterized protein</fullName>
    </submittedName>
</protein>
<name>A0A091D7Q5_FUKDA</name>
<organism evidence="2 3">
    <name type="scientific">Fukomys damarensis</name>
    <name type="common">Damaraland mole rat</name>
    <name type="synonym">Cryptomys damarensis</name>
    <dbReference type="NCBI Taxonomy" id="885580"/>
    <lineage>
        <taxon>Eukaryota</taxon>
        <taxon>Metazoa</taxon>
        <taxon>Chordata</taxon>
        <taxon>Craniata</taxon>
        <taxon>Vertebrata</taxon>
        <taxon>Euteleostomi</taxon>
        <taxon>Mammalia</taxon>
        <taxon>Eutheria</taxon>
        <taxon>Euarchontoglires</taxon>
        <taxon>Glires</taxon>
        <taxon>Rodentia</taxon>
        <taxon>Hystricomorpha</taxon>
        <taxon>Bathyergidae</taxon>
        <taxon>Fukomys</taxon>
    </lineage>
</organism>
<reference evidence="2 3" key="1">
    <citation type="submission" date="2013-11" db="EMBL/GenBank/DDBJ databases">
        <title>The Damaraland mole rat (Fukomys damarensis) genome and evolution of African mole rats.</title>
        <authorList>
            <person name="Gladyshev V.N."/>
            <person name="Fang X."/>
        </authorList>
    </citation>
    <scope>NUCLEOTIDE SEQUENCE [LARGE SCALE GENOMIC DNA]</scope>
    <source>
        <tissue evidence="2">Liver</tissue>
    </source>
</reference>
<sequence>MRNAQGIAQEIEVSLSGRWCWGFRACSAGRPLRMRTCAGVREPQDRPGELHRILGPGVGNPGQPGSRRLSPRPLWASQGLDPDFEESGLLIGSEYKRRRARPETRSSIGFYMNRRGRNKEAFSHWAIVRISFWLLRRLNERLRIFVMTLKSGPVSSAQRFSSPGTAWDLQSLSNHITSTSGCQADYANKTPPFMLLPLCGGKNHLEVAGGV</sequence>
<keyword evidence="3" id="KW-1185">Reference proteome</keyword>
<evidence type="ECO:0000313" key="3">
    <source>
        <dbReference type="Proteomes" id="UP000028990"/>
    </source>
</evidence>
<gene>
    <name evidence="2" type="ORF">H920_12078</name>
</gene>
<proteinExistence type="predicted"/>
<dbReference type="EMBL" id="KN123169">
    <property type="protein sequence ID" value="KFO26528.1"/>
    <property type="molecule type" value="Genomic_DNA"/>
</dbReference>
<accession>A0A091D7Q5</accession>
<evidence type="ECO:0000313" key="2">
    <source>
        <dbReference type="EMBL" id="KFO26528.1"/>
    </source>
</evidence>